<keyword evidence="7" id="KW-0472">Membrane</keyword>
<keyword evidence="1" id="KW-0813">Transport</keyword>
<reference evidence="11 12" key="1">
    <citation type="submission" date="2019-01" db="EMBL/GenBank/DDBJ databases">
        <authorList>
            <consortium name="Pathogen Informatics"/>
        </authorList>
    </citation>
    <scope>NUCLEOTIDE SEQUENCE [LARGE SCALE GENOMIC DNA]</scope>
    <source>
        <strain evidence="11 12">NCTC10181</strain>
    </source>
</reference>
<dbReference type="GO" id="GO:0016787">
    <property type="term" value="F:hydrolase activity"/>
    <property type="evidence" value="ECO:0007669"/>
    <property type="project" value="UniProtKB-KW"/>
</dbReference>
<dbReference type="Pfam" id="PF00006">
    <property type="entry name" value="ATP-synt_ab"/>
    <property type="match status" value="1"/>
</dbReference>
<evidence type="ECO:0000259" key="10">
    <source>
        <dbReference type="Pfam" id="PF00006"/>
    </source>
</evidence>
<keyword evidence="2" id="KW-0547">Nucleotide-binding</keyword>
<dbReference type="GO" id="GO:0045259">
    <property type="term" value="C:proton-transporting ATP synthase complex"/>
    <property type="evidence" value="ECO:0007669"/>
    <property type="project" value="UniProtKB-KW"/>
</dbReference>
<dbReference type="EC" id="3.6.3.14" evidence="11"/>
<evidence type="ECO:0000313" key="11">
    <source>
        <dbReference type="EMBL" id="VEU74962.1"/>
    </source>
</evidence>
<dbReference type="GO" id="GO:0046933">
    <property type="term" value="F:proton-transporting ATP synthase activity, rotational mechanism"/>
    <property type="evidence" value="ECO:0007669"/>
    <property type="project" value="InterPro"/>
</dbReference>
<keyword evidence="8" id="KW-0139">CF(1)</keyword>
<evidence type="ECO:0000313" key="12">
    <source>
        <dbReference type="Proteomes" id="UP000290985"/>
    </source>
</evidence>
<dbReference type="NCBIfam" id="NF045936">
    <property type="entry name" value="MSC_0619_alpha"/>
    <property type="match status" value="1"/>
</dbReference>
<dbReference type="Gene3D" id="3.40.50.12240">
    <property type="match status" value="1"/>
</dbReference>
<evidence type="ECO:0000256" key="9">
    <source>
        <dbReference type="ARBA" id="ARBA00023310"/>
    </source>
</evidence>
<keyword evidence="9" id="KW-0066">ATP synthesis</keyword>
<accession>A0A449B2Z2</accession>
<protein>
    <submittedName>
        <fullName evidence="11">ATP synthase F0F1 subunit alpha</fullName>
        <ecNumber evidence="11">3.6.3.14</ecNumber>
    </submittedName>
</protein>
<evidence type="ECO:0000256" key="5">
    <source>
        <dbReference type="ARBA" id="ARBA00022967"/>
    </source>
</evidence>
<evidence type="ECO:0000256" key="7">
    <source>
        <dbReference type="ARBA" id="ARBA00023136"/>
    </source>
</evidence>
<dbReference type="PROSITE" id="PS00152">
    <property type="entry name" value="ATPASE_ALPHA_BETA"/>
    <property type="match status" value="1"/>
</dbReference>
<proteinExistence type="predicted"/>
<dbReference type="GO" id="GO:0005524">
    <property type="term" value="F:ATP binding"/>
    <property type="evidence" value="ECO:0007669"/>
    <property type="project" value="UniProtKB-KW"/>
</dbReference>
<evidence type="ECO:0000256" key="6">
    <source>
        <dbReference type="ARBA" id="ARBA00023065"/>
    </source>
</evidence>
<evidence type="ECO:0000256" key="4">
    <source>
        <dbReference type="ARBA" id="ARBA00022840"/>
    </source>
</evidence>
<organism evidence="11 12">
    <name type="scientific">Mycoplasmopsis citelli</name>
    <dbReference type="NCBI Taxonomy" id="171281"/>
    <lineage>
        <taxon>Bacteria</taxon>
        <taxon>Bacillati</taxon>
        <taxon>Mycoplasmatota</taxon>
        <taxon>Mycoplasmoidales</taxon>
        <taxon>Metamycoplasmataceae</taxon>
        <taxon>Mycoplasmopsis</taxon>
    </lineage>
</organism>
<evidence type="ECO:0000256" key="3">
    <source>
        <dbReference type="ARBA" id="ARBA00022781"/>
    </source>
</evidence>
<dbReference type="GO" id="GO:0043531">
    <property type="term" value="F:ADP binding"/>
    <property type="evidence" value="ECO:0007669"/>
    <property type="project" value="TreeGrafter"/>
</dbReference>
<dbReference type="InterPro" id="IPR005294">
    <property type="entry name" value="ATP_synth_F1_asu"/>
</dbReference>
<dbReference type="NCBIfam" id="NF005523">
    <property type="entry name" value="PRK07165.1"/>
    <property type="match status" value="1"/>
</dbReference>
<keyword evidence="4" id="KW-0067">ATP-binding</keyword>
<dbReference type="Proteomes" id="UP000290985">
    <property type="component" value="Chromosome"/>
</dbReference>
<dbReference type="RefSeq" id="WP_129725738.1">
    <property type="nucleotide sequence ID" value="NZ_LR215036.1"/>
</dbReference>
<dbReference type="InterPro" id="IPR020003">
    <property type="entry name" value="ATPase_a/bsu_AS"/>
</dbReference>
<sequence>MTNKLIITSVNEYIVQISGTHNFTQGEFLVLKNKPEVKFMIISANQTTAFALCTTTKEKFSVGSEVLPVAENKLIKTSPEYFGKIIDIHGNIVFPISTKPTHFLDVQSKSVQAENDLMVYQTLEEQLNTGYAIVDLLIPLGKGQRELIIGDRQTGKSFIALNTIINQKNKNVKCVYVAIGQTQNQVSWIYQTLKEHGALDYTFIVNASAENPFEQYLAPYIGMAHAENLSHFDDVLIVFDDLTKHANVYREIALLIKKPIGKEAYPGDMFYAHARLLERSGKFVGRKTISALPILQTIDNDITSLIASNVISITDGQIVTSSELFALNKYPAINIDLSVSRIGTRLQKPIVSQTTKTINTIYRAFKRQTKLAALKYDLNEEVNNLILSGIQIEKLFNQKGITSYDEYDLFLTSQIIQFNILNNLKEDQIQRAIEFIIKYVKEDKVSTELMNNIILNKLTDVNAPKDYFSFLLKTYSDTYNLNWKITAHKEYLNLNSALISKIHSSFKGAK</sequence>
<evidence type="ECO:0000256" key="1">
    <source>
        <dbReference type="ARBA" id="ARBA00022448"/>
    </source>
</evidence>
<dbReference type="SUPFAM" id="SSF52540">
    <property type="entry name" value="P-loop containing nucleoside triphosphate hydrolases"/>
    <property type="match status" value="1"/>
</dbReference>
<keyword evidence="6" id="KW-0406">Ion transport</keyword>
<keyword evidence="3" id="KW-0375">Hydrogen ion transport</keyword>
<keyword evidence="11" id="KW-0378">Hydrolase</keyword>
<dbReference type="InterPro" id="IPR027417">
    <property type="entry name" value="P-loop_NTPase"/>
</dbReference>
<name>A0A449B2Z2_9BACT</name>
<evidence type="ECO:0000256" key="8">
    <source>
        <dbReference type="ARBA" id="ARBA00023196"/>
    </source>
</evidence>
<dbReference type="PANTHER" id="PTHR48082:SF2">
    <property type="entry name" value="ATP SYNTHASE SUBUNIT ALPHA, MITOCHONDRIAL"/>
    <property type="match status" value="1"/>
</dbReference>
<feature type="domain" description="ATPase F1/V1/A1 complex alpha/beta subunit nucleotide-binding" evidence="10">
    <location>
        <begin position="130"/>
        <end position="340"/>
    </location>
</feature>
<dbReference type="InterPro" id="IPR000194">
    <property type="entry name" value="ATPase_F1/V1/A1_a/bsu_nucl-bd"/>
</dbReference>
<dbReference type="OrthoDB" id="9803053at2"/>
<dbReference type="EMBL" id="LR215036">
    <property type="protein sequence ID" value="VEU74962.1"/>
    <property type="molecule type" value="Genomic_DNA"/>
</dbReference>
<dbReference type="AlphaFoldDB" id="A0A449B2Z2"/>
<evidence type="ECO:0000256" key="2">
    <source>
        <dbReference type="ARBA" id="ARBA00022741"/>
    </source>
</evidence>
<dbReference type="FunFam" id="3.40.50.300:FF:004039">
    <property type="entry name" value="ATP synthase subunit alpha, mitochondrial"/>
    <property type="match status" value="1"/>
</dbReference>
<keyword evidence="12" id="KW-1185">Reference proteome</keyword>
<gene>
    <name evidence="11" type="primary">atpA_2</name>
    <name evidence="11" type="ORF">NCTC10181_00836</name>
</gene>
<dbReference type="PANTHER" id="PTHR48082">
    <property type="entry name" value="ATP SYNTHASE SUBUNIT ALPHA, MITOCHONDRIAL"/>
    <property type="match status" value="1"/>
</dbReference>
<dbReference type="KEGG" id="mcit:NCTC10181_00836"/>
<keyword evidence="5" id="KW-1278">Translocase</keyword>